<dbReference type="Pfam" id="PF04754">
    <property type="entry name" value="Transposase_31"/>
    <property type="match status" value="1"/>
</dbReference>
<dbReference type="InterPro" id="IPR025587">
    <property type="entry name" value="DUF4351"/>
</dbReference>
<comment type="similarity">
    <text evidence="1">Belongs to the Rpn/YhgA-like nuclease family.</text>
</comment>
<dbReference type="PANTHER" id="PTHR34611:SF2">
    <property type="entry name" value="INACTIVE RECOMBINATION-PROMOTING NUCLEASE-LIKE PROTEIN RPNE-RELATED"/>
    <property type="match status" value="1"/>
</dbReference>
<proteinExistence type="inferred from homology"/>
<dbReference type="STRING" id="1209989.TepRe1_2400"/>
<dbReference type="eggNOG" id="COG5464">
    <property type="taxonomic scope" value="Bacteria"/>
</dbReference>
<dbReference type="EMBL" id="HF563609">
    <property type="protein sequence ID" value="CCP27450.1"/>
    <property type="molecule type" value="Genomic_DNA"/>
</dbReference>
<dbReference type="KEGG" id="tep:TepRe1_2400"/>
<feature type="domain" description="DUF4351" evidence="3">
    <location>
        <begin position="291"/>
        <end position="349"/>
    </location>
</feature>
<dbReference type="InterPro" id="IPR051699">
    <property type="entry name" value="Rpn/YhgA-like_nuclease"/>
</dbReference>
<protein>
    <recommendedName>
        <fullName evidence="6">Transposase</fullName>
    </recommendedName>
</protein>
<reference evidence="5" key="1">
    <citation type="journal article" date="2013" name="Genome Announc.">
        <title>First genome sequence of a syntrophic acetate-oxidizing bacterium, Tepidanaerobacter acetatoxydans strain Re1.</title>
        <authorList>
            <person name="Manzoor S."/>
            <person name="Bongcam-Rudloff E."/>
            <person name="Schnurer A."/>
            <person name="Muller B."/>
        </authorList>
    </citation>
    <scope>NUCLEOTIDE SEQUENCE [LARGE SCALE GENOMIC DNA]</scope>
    <source>
        <strain evidence="5">Re1</strain>
    </source>
</reference>
<dbReference type="HOGENOM" id="CLU_059548_0_0_9"/>
<dbReference type="KEGG" id="tae:TepiRe1_2583"/>
<dbReference type="Proteomes" id="UP000010802">
    <property type="component" value="Chromosome"/>
</dbReference>
<evidence type="ECO:0000313" key="5">
    <source>
        <dbReference type="Proteomes" id="UP000010802"/>
    </source>
</evidence>
<dbReference type="GO" id="GO:0006310">
    <property type="term" value="P:DNA recombination"/>
    <property type="evidence" value="ECO:0007669"/>
    <property type="project" value="TreeGrafter"/>
</dbReference>
<evidence type="ECO:0000259" key="2">
    <source>
        <dbReference type="Pfam" id="PF04754"/>
    </source>
</evidence>
<dbReference type="RefSeq" id="WP_013779421.1">
    <property type="nucleotide sequence ID" value="NC_015519.1"/>
</dbReference>
<dbReference type="InterPro" id="IPR010106">
    <property type="entry name" value="RpnA"/>
</dbReference>
<evidence type="ECO:0000313" key="4">
    <source>
        <dbReference type="EMBL" id="CCP27450.1"/>
    </source>
</evidence>
<evidence type="ECO:0000256" key="1">
    <source>
        <dbReference type="ARBA" id="ARBA00009787"/>
    </source>
</evidence>
<gene>
    <name evidence="4" type="ordered locus">TEPIRE1_2583</name>
</gene>
<dbReference type="AlphaFoldDB" id="F4LTA2"/>
<dbReference type="Pfam" id="PF14261">
    <property type="entry name" value="DUF4351"/>
    <property type="match status" value="1"/>
</dbReference>
<dbReference type="PANTHER" id="PTHR34611">
    <property type="match status" value="1"/>
</dbReference>
<feature type="domain" description="Transposase (putative) YhgA-like" evidence="2">
    <location>
        <begin position="5"/>
        <end position="209"/>
    </location>
</feature>
<dbReference type="InterPro" id="IPR006842">
    <property type="entry name" value="Transposase_31"/>
</dbReference>
<sequence>MGIQNPHDKFFKEIFGNVEVAEDFFTNYLPQSILNIIDLETIEPQKDSFINKDLEESFSDLLFKVNINNTPGYIYFLFEHKSYPSKDIAFQLLKYMIEIWEAKVRKEQLNKLPIIIPLVIYHGTERWKASTALKEMINGYDKLPEDVKAYIPNYEYLLYDISRYTDEEIKGEAQLKIFFTTVRDIFTKSSKGAWDSIDRAIAYLKELEDKQTATEYFETLMRYIFSVDKSLTSSDVSKIVKKIETTYPEGSEVVMTLAEKLREEGLKEGLEKGMEKGLEKGMEKGLEKGLEKGKREERITTAIKLLTKKFGPLPEELKSKILKLDAVTLEVIIDGIFDYESLDDVKKYLG</sequence>
<accession>L0S2E9</accession>
<evidence type="ECO:0008006" key="6">
    <source>
        <dbReference type="Google" id="ProtNLM"/>
    </source>
</evidence>
<name>F4LTA2_TEPAE</name>
<evidence type="ECO:0000259" key="3">
    <source>
        <dbReference type="Pfam" id="PF14261"/>
    </source>
</evidence>
<dbReference type="GO" id="GO:1990238">
    <property type="term" value="F:double-stranded DNA endonuclease activity"/>
    <property type="evidence" value="ECO:0007669"/>
    <property type="project" value="TreeGrafter"/>
</dbReference>
<accession>F4LTA2</accession>
<keyword evidence="5" id="KW-1185">Reference proteome</keyword>
<organism evidence="4 5">
    <name type="scientific">Tepidanaerobacter acetatoxydans (strain DSM 21804 / JCM 16047 / Re1)</name>
    <dbReference type="NCBI Taxonomy" id="1209989"/>
    <lineage>
        <taxon>Bacteria</taxon>
        <taxon>Bacillati</taxon>
        <taxon>Bacillota</taxon>
        <taxon>Clostridia</taxon>
        <taxon>Thermosediminibacterales</taxon>
        <taxon>Tepidanaerobacteraceae</taxon>
        <taxon>Tepidanaerobacter</taxon>
    </lineage>
</organism>
<dbReference type="NCBIfam" id="TIGR01784">
    <property type="entry name" value="T_den_put_tspse"/>
    <property type="match status" value="1"/>
</dbReference>
<dbReference type="OrthoDB" id="1721986at2"/>
<dbReference type="PATRIC" id="fig|1209989.3.peg.2970"/>